<proteinExistence type="predicted"/>
<gene>
    <name evidence="2" type="ORF">C7R54_14830</name>
</gene>
<dbReference type="InterPro" id="IPR002509">
    <property type="entry name" value="NODB_dom"/>
</dbReference>
<dbReference type="SUPFAM" id="SSF88713">
    <property type="entry name" value="Glycoside hydrolase/deacetylase"/>
    <property type="match status" value="1"/>
</dbReference>
<sequence>MVPAAPRQPGRGLLRMNTHTWPQGARTVVLLTVNFDAETFDLKETSAERMFGRYSYGRYAVRAGFPRLLDLFSRHGVPATFFVPGGDARRHPDLVRELAANGHEIAARGIDLENFATLGDKEADVLARSRAILADITGAAPVGFRAPGGELSSRTLGHLADAGFLYDATFQDADYPYVYGLAGGRRIVELPSTYALDDAPIYSARHTHARLQAIWRDEIQAMHAEGVLIPITLNLRGDFGSTRAARIAILDTLLTEIKQLGNVRFMTCRELAGHTLSLGLPTEPDPYLAHAETLANTVYRGDLAIKPL</sequence>
<dbReference type="InterPro" id="IPR011330">
    <property type="entry name" value="Glyco_hydro/deAcase_b/a-brl"/>
</dbReference>
<dbReference type="GO" id="GO:0016810">
    <property type="term" value="F:hydrolase activity, acting on carbon-nitrogen (but not peptide) bonds"/>
    <property type="evidence" value="ECO:0007669"/>
    <property type="project" value="InterPro"/>
</dbReference>
<dbReference type="Pfam" id="PF01522">
    <property type="entry name" value="Polysacc_deac_1"/>
    <property type="match status" value="1"/>
</dbReference>
<dbReference type="PANTHER" id="PTHR47561:SF1">
    <property type="entry name" value="POLYSACCHARIDE DEACETYLASE FAMILY PROTEIN (AFU_ORTHOLOGUE AFUA_6G05030)"/>
    <property type="match status" value="1"/>
</dbReference>
<dbReference type="GO" id="GO:0005975">
    <property type="term" value="P:carbohydrate metabolic process"/>
    <property type="evidence" value="ECO:0007669"/>
    <property type="project" value="InterPro"/>
</dbReference>
<organism evidence="2 3">
    <name type="scientific">Achromobacter aloeverae</name>
    <dbReference type="NCBI Taxonomy" id="1750518"/>
    <lineage>
        <taxon>Bacteria</taxon>
        <taxon>Pseudomonadati</taxon>
        <taxon>Pseudomonadota</taxon>
        <taxon>Betaproteobacteria</taxon>
        <taxon>Burkholderiales</taxon>
        <taxon>Alcaligenaceae</taxon>
        <taxon>Achromobacter</taxon>
    </lineage>
</organism>
<name>A0A4Q1HIG5_9BURK</name>
<dbReference type="Gene3D" id="3.20.20.370">
    <property type="entry name" value="Glycoside hydrolase/deacetylase"/>
    <property type="match status" value="1"/>
</dbReference>
<evidence type="ECO:0000313" key="3">
    <source>
        <dbReference type="Proteomes" id="UP000290849"/>
    </source>
</evidence>
<evidence type="ECO:0000259" key="1">
    <source>
        <dbReference type="PROSITE" id="PS51677"/>
    </source>
</evidence>
<dbReference type="Proteomes" id="UP000290849">
    <property type="component" value="Unassembled WGS sequence"/>
</dbReference>
<dbReference type="PANTHER" id="PTHR47561">
    <property type="entry name" value="POLYSACCHARIDE DEACETYLASE FAMILY PROTEIN (AFU_ORTHOLOGUE AFUA_6G05030)"/>
    <property type="match status" value="1"/>
</dbReference>
<keyword evidence="3" id="KW-1185">Reference proteome</keyword>
<evidence type="ECO:0000313" key="2">
    <source>
        <dbReference type="EMBL" id="RXN87861.1"/>
    </source>
</evidence>
<dbReference type="EMBL" id="PYAL01000004">
    <property type="protein sequence ID" value="RXN87861.1"/>
    <property type="molecule type" value="Genomic_DNA"/>
</dbReference>
<dbReference type="AlphaFoldDB" id="A0A4Q1HIG5"/>
<protein>
    <submittedName>
        <fullName evidence="2">Chitin deacetylase</fullName>
    </submittedName>
</protein>
<reference evidence="2 3" key="1">
    <citation type="journal article" date="2017" name="Int. J. Syst. Evol. Microbiol.">
        <title>Achromobacter aloeverae sp. nov., isolated from the root of Aloe vera (L.) Burm.f.</title>
        <authorList>
            <person name="Kuncharoen N."/>
            <person name="Muramatsu Y."/>
            <person name="Shibata C."/>
            <person name="Kamakura Y."/>
            <person name="Nakagawa Y."/>
            <person name="Tanasupawat S."/>
        </authorList>
    </citation>
    <scope>NUCLEOTIDE SEQUENCE [LARGE SCALE GENOMIC DNA]</scope>
    <source>
        <strain evidence="2 3">AVA-1</strain>
    </source>
</reference>
<feature type="domain" description="NodB homology" evidence="1">
    <location>
        <begin position="45"/>
        <end position="266"/>
    </location>
</feature>
<accession>A0A4Q1HIG5</accession>
<dbReference type="PROSITE" id="PS51677">
    <property type="entry name" value="NODB"/>
    <property type="match status" value="1"/>
</dbReference>
<comment type="caution">
    <text evidence="2">The sequence shown here is derived from an EMBL/GenBank/DDBJ whole genome shotgun (WGS) entry which is preliminary data.</text>
</comment>